<reference evidence="2 3" key="1">
    <citation type="submission" date="2021-02" db="EMBL/GenBank/DDBJ databases">
        <title>Variation within the Batrachochytrium salamandrivorans European outbreak.</title>
        <authorList>
            <person name="Kelly M."/>
            <person name="Pasmans F."/>
            <person name="Shea T.P."/>
            <person name="Munoz J.F."/>
            <person name="Carranza S."/>
            <person name="Cuomo C.A."/>
            <person name="Martel A."/>
        </authorList>
    </citation>
    <scope>NUCLEOTIDE SEQUENCE [LARGE SCALE GENOMIC DNA]</scope>
    <source>
        <strain evidence="2 3">AMFP18/2</strain>
    </source>
</reference>
<name>A0ABQ8FBN9_9FUNG</name>
<dbReference type="EMBL" id="JAFCIX010000306">
    <property type="protein sequence ID" value="KAH6595455.1"/>
    <property type="molecule type" value="Genomic_DNA"/>
</dbReference>
<proteinExistence type="predicted"/>
<gene>
    <name evidence="2" type="ORF">BASA50_005807</name>
    <name evidence="1" type="ORF">BASA50_007278</name>
</gene>
<evidence type="ECO:0000313" key="3">
    <source>
        <dbReference type="Proteomes" id="UP001648503"/>
    </source>
</evidence>
<keyword evidence="3" id="KW-1185">Reference proteome</keyword>
<sequence length="223" mass="25457">MKLTACLTLDAWSNIKNEPIVNYMPISDSSTFFLESVSTGEQSHDAKWIVQDMGRMIDSLTGKDFIQGTGKQKESQQKIHDIITDGKFVEHLDKATMILNPVDTTIVVFQSDSVPVSQIYQSFANIIKEQYEVMSCLSDAERSYFLQLLQSILDFLYGDAIGIAYLLDPRPITTRIKRSFRFLMLENGTQDYLVVLFDQQNVKDWVDTETESESEVEEIDIVI</sequence>
<evidence type="ECO:0008006" key="4">
    <source>
        <dbReference type="Google" id="ProtNLM"/>
    </source>
</evidence>
<evidence type="ECO:0000313" key="2">
    <source>
        <dbReference type="EMBL" id="KAH6595455.1"/>
    </source>
</evidence>
<evidence type="ECO:0000313" key="1">
    <source>
        <dbReference type="EMBL" id="KAH6593564.1"/>
    </source>
</evidence>
<accession>A0ABQ8FBN9</accession>
<dbReference type="Proteomes" id="UP001648503">
    <property type="component" value="Unassembled WGS sequence"/>
</dbReference>
<protein>
    <recommendedName>
        <fullName evidence="4">DUF659 domain-containing protein</fullName>
    </recommendedName>
</protein>
<comment type="caution">
    <text evidence="2">The sequence shown here is derived from an EMBL/GenBank/DDBJ whole genome shotgun (WGS) entry which is preliminary data.</text>
</comment>
<dbReference type="EMBL" id="JAFCIX010000352">
    <property type="protein sequence ID" value="KAH6593564.1"/>
    <property type="molecule type" value="Genomic_DNA"/>
</dbReference>
<organism evidence="2 3">
    <name type="scientific">Batrachochytrium salamandrivorans</name>
    <dbReference type="NCBI Taxonomy" id="1357716"/>
    <lineage>
        <taxon>Eukaryota</taxon>
        <taxon>Fungi</taxon>
        <taxon>Fungi incertae sedis</taxon>
        <taxon>Chytridiomycota</taxon>
        <taxon>Chytridiomycota incertae sedis</taxon>
        <taxon>Chytridiomycetes</taxon>
        <taxon>Rhizophydiales</taxon>
        <taxon>Rhizophydiales incertae sedis</taxon>
        <taxon>Batrachochytrium</taxon>
    </lineage>
</organism>